<organism evidence="2 3">
    <name type="scientific">Fukomys damarensis</name>
    <name type="common">Damaraland mole rat</name>
    <name type="synonym">Cryptomys damarensis</name>
    <dbReference type="NCBI Taxonomy" id="885580"/>
    <lineage>
        <taxon>Eukaryota</taxon>
        <taxon>Metazoa</taxon>
        <taxon>Chordata</taxon>
        <taxon>Craniata</taxon>
        <taxon>Vertebrata</taxon>
        <taxon>Euteleostomi</taxon>
        <taxon>Mammalia</taxon>
        <taxon>Eutheria</taxon>
        <taxon>Euarchontoglires</taxon>
        <taxon>Glires</taxon>
        <taxon>Rodentia</taxon>
        <taxon>Hystricomorpha</taxon>
        <taxon>Bathyergidae</taxon>
        <taxon>Fukomys</taxon>
    </lineage>
</organism>
<gene>
    <name evidence="2" type="ORF">H920_01537</name>
</gene>
<feature type="region of interest" description="Disordered" evidence="1">
    <location>
        <begin position="1"/>
        <end position="56"/>
    </location>
</feature>
<feature type="compositionally biased region" description="Basic and acidic residues" evidence="1">
    <location>
        <begin position="1"/>
        <end position="19"/>
    </location>
</feature>
<keyword evidence="3" id="KW-1185">Reference proteome</keyword>
<reference evidence="2 3" key="1">
    <citation type="submission" date="2013-11" db="EMBL/GenBank/DDBJ databases">
        <title>The Damaraland mole rat (Fukomys damarensis) genome and evolution of African mole rats.</title>
        <authorList>
            <person name="Gladyshev V.N."/>
            <person name="Fang X."/>
        </authorList>
    </citation>
    <scope>NUCLEOTIDE SEQUENCE [LARGE SCALE GENOMIC DNA]</scope>
    <source>
        <tissue evidence="2">Liver</tissue>
    </source>
</reference>
<protein>
    <submittedName>
        <fullName evidence="2">Uncharacterized protein</fullName>
    </submittedName>
</protein>
<proteinExistence type="predicted"/>
<accession>A0A091EN45</accession>
<feature type="compositionally biased region" description="Acidic residues" evidence="1">
    <location>
        <begin position="218"/>
        <end position="232"/>
    </location>
</feature>
<dbReference type="EMBL" id="KN121127">
    <property type="protein sequence ID" value="KFO37061.1"/>
    <property type="molecule type" value="Genomic_DNA"/>
</dbReference>
<evidence type="ECO:0000313" key="2">
    <source>
        <dbReference type="EMBL" id="KFO37061.1"/>
    </source>
</evidence>
<feature type="region of interest" description="Disordered" evidence="1">
    <location>
        <begin position="99"/>
        <end position="146"/>
    </location>
</feature>
<dbReference type="Proteomes" id="UP000028990">
    <property type="component" value="Unassembled WGS sequence"/>
</dbReference>
<evidence type="ECO:0000256" key="1">
    <source>
        <dbReference type="SAM" id="MobiDB-lite"/>
    </source>
</evidence>
<name>A0A091EN45_FUKDA</name>
<evidence type="ECO:0000313" key="3">
    <source>
        <dbReference type="Proteomes" id="UP000028990"/>
    </source>
</evidence>
<dbReference type="AlphaFoldDB" id="A0A091EN45"/>
<feature type="region of interest" description="Disordered" evidence="1">
    <location>
        <begin position="160"/>
        <end position="245"/>
    </location>
</feature>
<sequence>MERNSKPNNREGEKGERLRTLNNLTQPIPREDPLSLSPGPPDSGGPGPSRTDAAENPDVFLTEGGILQTYTDLLHSVLRFCGVLRGALSRPTCHSPRPALLSFADPPSSEAGSQPYAGHRLPEKSQPLQQTEAAQRGHPEAPWSGAAGRGLGGCACFRGVGRPAPPTAPPFLQSGWCGEPPREPPGEDEDDEAETGAPCGGKGWQAALGTLKPALSPGDEDEEEAEDTEEEPLSLRASPPAEPLE</sequence>